<protein>
    <submittedName>
        <fullName evidence="2">Uncharacterized protein</fullName>
    </submittedName>
</protein>
<keyword evidence="1" id="KW-0812">Transmembrane</keyword>
<comment type="caution">
    <text evidence="2">The sequence shown here is derived from an EMBL/GenBank/DDBJ whole genome shotgun (WGS) entry which is preliminary data.</text>
</comment>
<dbReference type="AlphaFoldDB" id="A0A3M7Q274"/>
<keyword evidence="1" id="KW-0472">Membrane</keyword>
<gene>
    <name evidence="2" type="ORF">BpHYR1_023219</name>
</gene>
<feature type="non-terminal residue" evidence="2">
    <location>
        <position position="1"/>
    </location>
</feature>
<name>A0A3M7Q274_BRAPC</name>
<feature type="transmembrane region" description="Helical" evidence="1">
    <location>
        <begin position="47"/>
        <end position="65"/>
    </location>
</feature>
<keyword evidence="1" id="KW-1133">Transmembrane helix</keyword>
<dbReference type="EMBL" id="REGN01007842">
    <property type="protein sequence ID" value="RNA05125.1"/>
    <property type="molecule type" value="Genomic_DNA"/>
</dbReference>
<keyword evidence="3" id="KW-1185">Reference proteome</keyword>
<reference evidence="2 3" key="1">
    <citation type="journal article" date="2018" name="Sci. Rep.">
        <title>Genomic signatures of local adaptation to the degree of environmental predictability in rotifers.</title>
        <authorList>
            <person name="Franch-Gras L."/>
            <person name="Hahn C."/>
            <person name="Garcia-Roger E.M."/>
            <person name="Carmona M.J."/>
            <person name="Serra M."/>
            <person name="Gomez A."/>
        </authorList>
    </citation>
    <scope>NUCLEOTIDE SEQUENCE [LARGE SCALE GENOMIC DNA]</scope>
    <source>
        <strain evidence="2">HYR1</strain>
    </source>
</reference>
<accession>A0A3M7Q274</accession>
<dbReference type="Proteomes" id="UP000276133">
    <property type="component" value="Unassembled WGS sequence"/>
</dbReference>
<sequence>TKSVPDFTSQHKSSDIFWITIVPSILPEILTIELYNKEYIILKSKQIFSLNVIKQFFLISVMYVSD</sequence>
<proteinExistence type="predicted"/>
<evidence type="ECO:0000313" key="3">
    <source>
        <dbReference type="Proteomes" id="UP000276133"/>
    </source>
</evidence>
<feature type="transmembrane region" description="Helical" evidence="1">
    <location>
        <begin position="16"/>
        <end position="35"/>
    </location>
</feature>
<evidence type="ECO:0000256" key="1">
    <source>
        <dbReference type="SAM" id="Phobius"/>
    </source>
</evidence>
<evidence type="ECO:0000313" key="2">
    <source>
        <dbReference type="EMBL" id="RNA05125.1"/>
    </source>
</evidence>
<organism evidence="2 3">
    <name type="scientific">Brachionus plicatilis</name>
    <name type="common">Marine rotifer</name>
    <name type="synonym">Brachionus muelleri</name>
    <dbReference type="NCBI Taxonomy" id="10195"/>
    <lineage>
        <taxon>Eukaryota</taxon>
        <taxon>Metazoa</taxon>
        <taxon>Spiralia</taxon>
        <taxon>Gnathifera</taxon>
        <taxon>Rotifera</taxon>
        <taxon>Eurotatoria</taxon>
        <taxon>Monogononta</taxon>
        <taxon>Pseudotrocha</taxon>
        <taxon>Ploima</taxon>
        <taxon>Brachionidae</taxon>
        <taxon>Brachionus</taxon>
    </lineage>
</organism>